<dbReference type="NCBIfam" id="NF002895">
    <property type="entry name" value="PRK03381.1"/>
    <property type="match status" value="1"/>
</dbReference>
<dbReference type="InterPro" id="IPR010043">
    <property type="entry name" value="UTase/UR"/>
</dbReference>
<feature type="region of interest" description="Uridylyltransferase" evidence="7">
    <location>
        <begin position="1"/>
        <end position="314"/>
    </location>
</feature>
<dbReference type="PROSITE" id="PS51831">
    <property type="entry name" value="HD"/>
    <property type="match status" value="1"/>
</dbReference>
<evidence type="ECO:0000256" key="1">
    <source>
        <dbReference type="ARBA" id="ARBA00022679"/>
    </source>
</evidence>
<dbReference type="EMBL" id="JAGIOO010000001">
    <property type="protein sequence ID" value="MBP2477049.1"/>
    <property type="molecule type" value="Genomic_DNA"/>
</dbReference>
<comment type="catalytic activity">
    <reaction evidence="7">
        <text>[protein-PII]-uridylyl-L-tyrosine + H2O = [protein-PII]-L-tyrosine + UMP + H(+)</text>
        <dbReference type="Rhea" id="RHEA:48600"/>
        <dbReference type="Rhea" id="RHEA-COMP:12147"/>
        <dbReference type="Rhea" id="RHEA-COMP:12148"/>
        <dbReference type="ChEBI" id="CHEBI:15377"/>
        <dbReference type="ChEBI" id="CHEBI:15378"/>
        <dbReference type="ChEBI" id="CHEBI:46858"/>
        <dbReference type="ChEBI" id="CHEBI:57865"/>
        <dbReference type="ChEBI" id="CHEBI:90602"/>
    </reaction>
</comment>
<evidence type="ECO:0000259" key="9">
    <source>
        <dbReference type="PROSITE" id="PS51831"/>
    </source>
</evidence>
<dbReference type="SMART" id="SM00471">
    <property type="entry name" value="HDc"/>
    <property type="match status" value="1"/>
</dbReference>
<dbReference type="InterPro" id="IPR006674">
    <property type="entry name" value="HD_domain"/>
</dbReference>
<dbReference type="CDD" id="cd04873">
    <property type="entry name" value="ACT_UUR-ACR-like"/>
    <property type="match status" value="1"/>
</dbReference>
<evidence type="ECO:0000256" key="7">
    <source>
        <dbReference type="HAMAP-Rule" id="MF_00277"/>
    </source>
</evidence>
<dbReference type="SUPFAM" id="SSF81301">
    <property type="entry name" value="Nucleotidyltransferase"/>
    <property type="match status" value="1"/>
</dbReference>
<dbReference type="SUPFAM" id="SSF55021">
    <property type="entry name" value="ACT-like"/>
    <property type="match status" value="2"/>
</dbReference>
<keyword evidence="6 7" id="KW-0511">Multifunctional enzyme</keyword>
<evidence type="ECO:0000313" key="10">
    <source>
        <dbReference type="EMBL" id="MBP2477049.1"/>
    </source>
</evidence>
<evidence type="ECO:0000259" key="8">
    <source>
        <dbReference type="PROSITE" id="PS51671"/>
    </source>
</evidence>
<dbReference type="PROSITE" id="PS51671">
    <property type="entry name" value="ACT"/>
    <property type="match status" value="2"/>
</dbReference>
<dbReference type="HAMAP" id="MF_00277">
    <property type="entry name" value="PII_uridylyl_transf"/>
    <property type="match status" value="1"/>
</dbReference>
<comment type="activity regulation">
    <text evidence="7">Uridylyltransferase (UTase) activity is inhibited by glutamine, while glutamine activates uridylyl-removing (UR) activity.</text>
</comment>
<accession>A0ABS5AKE6</accession>
<feature type="domain" description="ACT" evidence="8">
    <location>
        <begin position="718"/>
        <end position="789"/>
    </location>
</feature>
<dbReference type="EC" id="2.7.7.59" evidence="7"/>
<dbReference type="NCBIfam" id="TIGR01693">
    <property type="entry name" value="UTase_glnD"/>
    <property type="match status" value="1"/>
</dbReference>
<proteinExistence type="inferred from homology"/>
<dbReference type="RefSeq" id="WP_086788299.1">
    <property type="nucleotide sequence ID" value="NZ_JAGIOO010000001.1"/>
</dbReference>
<comment type="function">
    <text evidence="7">Modifies, by uridylylation and deuridylylation, the PII regulatory proteins (GlnB and homologs), in response to the nitrogen status of the cell that GlnD senses through the glutamine level. Under low glutamine levels, catalyzes the conversion of the PII proteins and UTP to PII-UMP and PPi, while under higher glutamine levels, GlnD hydrolyzes PII-UMP to PII and UMP (deuridylylation). Thus, controls uridylylation state and activity of the PII proteins, and plays an important role in the regulation of nitrogen metabolism.</text>
</comment>
<dbReference type="InterPro" id="IPR002912">
    <property type="entry name" value="ACT_dom"/>
</dbReference>
<dbReference type="Gene3D" id="1.10.3090.10">
    <property type="entry name" value="cca-adding enzyme, domain 2"/>
    <property type="match status" value="1"/>
</dbReference>
<dbReference type="InterPro" id="IPR045865">
    <property type="entry name" value="ACT-like_dom_sf"/>
</dbReference>
<dbReference type="PANTHER" id="PTHR47320:SF1">
    <property type="entry name" value="BIFUNCTIONAL URIDYLYLTRANSFERASE_URIDYLYL-REMOVING ENZYME"/>
    <property type="match status" value="1"/>
</dbReference>
<dbReference type="EC" id="3.1.4.-" evidence="7"/>
<evidence type="ECO:0000256" key="3">
    <source>
        <dbReference type="ARBA" id="ARBA00022737"/>
    </source>
</evidence>
<comment type="cofactor">
    <cofactor evidence="7">
        <name>Mg(2+)</name>
        <dbReference type="ChEBI" id="CHEBI:18420"/>
    </cofactor>
</comment>
<dbReference type="PANTHER" id="PTHR47320">
    <property type="entry name" value="BIFUNCTIONAL URIDYLYLTRANSFERASE/URIDYLYL-REMOVING ENZYME"/>
    <property type="match status" value="1"/>
</dbReference>
<protein>
    <recommendedName>
        <fullName evidence="7">Bifunctional uridylyltransferase/uridylyl-removing enzyme</fullName>
        <shortName evidence="7">UTase/UR</shortName>
    </recommendedName>
    <alternativeName>
        <fullName evidence="7">Bifunctional [protein-PII] modification enzyme</fullName>
    </alternativeName>
    <alternativeName>
        <fullName evidence="7">Bifunctional nitrogen sensor protein</fullName>
    </alternativeName>
    <domain>
        <recommendedName>
            <fullName evidence="7">[Protein-PII] uridylyltransferase</fullName>
            <shortName evidence="7">PII uridylyltransferase</shortName>
            <shortName evidence="7">UTase</shortName>
            <ecNumber evidence="7">2.7.7.59</ecNumber>
        </recommendedName>
    </domain>
    <domain>
        <recommendedName>
            <fullName evidence="7">[Protein-PII]-UMP uridylyl-removing enzyme</fullName>
            <shortName evidence="7">UR</shortName>
            <ecNumber evidence="7">3.1.4.-</ecNumber>
        </recommendedName>
    </domain>
</protein>
<evidence type="ECO:0000256" key="6">
    <source>
        <dbReference type="ARBA" id="ARBA00023268"/>
    </source>
</evidence>
<feature type="domain" description="HD" evidence="9">
    <location>
        <begin position="429"/>
        <end position="543"/>
    </location>
</feature>
<feature type="domain" description="ACT" evidence="8">
    <location>
        <begin position="612"/>
        <end position="688"/>
    </location>
</feature>
<evidence type="ECO:0000256" key="2">
    <source>
        <dbReference type="ARBA" id="ARBA00022695"/>
    </source>
</evidence>
<dbReference type="Pfam" id="PF01966">
    <property type="entry name" value="HD"/>
    <property type="match status" value="1"/>
</dbReference>
<dbReference type="PIRSF" id="PIRSF006288">
    <property type="entry name" value="PII_uridyltransf"/>
    <property type="match status" value="1"/>
</dbReference>
<keyword evidence="5 7" id="KW-0460">Magnesium</keyword>
<gene>
    <name evidence="7" type="primary">glnD</name>
    <name evidence="10" type="ORF">JOF53_005921</name>
</gene>
<comment type="catalytic activity">
    <reaction evidence="7">
        <text>[protein-PII]-L-tyrosine + UTP = [protein-PII]-uridylyl-L-tyrosine + diphosphate</text>
        <dbReference type="Rhea" id="RHEA:13673"/>
        <dbReference type="Rhea" id="RHEA-COMP:12147"/>
        <dbReference type="Rhea" id="RHEA-COMP:12148"/>
        <dbReference type="ChEBI" id="CHEBI:33019"/>
        <dbReference type="ChEBI" id="CHEBI:46398"/>
        <dbReference type="ChEBI" id="CHEBI:46858"/>
        <dbReference type="ChEBI" id="CHEBI:90602"/>
        <dbReference type="EC" id="2.7.7.59"/>
    </reaction>
</comment>
<dbReference type="Pfam" id="PF08335">
    <property type="entry name" value="GlnD_UR_UTase"/>
    <property type="match status" value="1"/>
</dbReference>
<keyword evidence="11" id="KW-1185">Reference proteome</keyword>
<dbReference type="SUPFAM" id="SSF81891">
    <property type="entry name" value="Poly A polymerase C-terminal region-like"/>
    <property type="match status" value="1"/>
</dbReference>
<keyword evidence="3" id="KW-0677">Repeat</keyword>
<comment type="caution">
    <text evidence="7">Lacks conserved residue(s) required for the propagation of feature annotation.</text>
</comment>
<comment type="caution">
    <text evidence="10">The sequence shown here is derived from an EMBL/GenBank/DDBJ whole genome shotgun (WGS) entry which is preliminary data.</text>
</comment>
<dbReference type="InterPro" id="IPR003607">
    <property type="entry name" value="HD/PDEase_dom"/>
</dbReference>
<reference evidence="10 11" key="1">
    <citation type="submission" date="2021-03" db="EMBL/GenBank/DDBJ databases">
        <title>Sequencing the genomes of 1000 actinobacteria strains.</title>
        <authorList>
            <person name="Klenk H.-P."/>
        </authorList>
    </citation>
    <scope>NUCLEOTIDE SEQUENCE [LARGE SCALE GENOMIC DNA]</scope>
    <source>
        <strain evidence="10 11">DSM 44580</strain>
    </source>
</reference>
<name>A0ABS5AKE6_9PSEU</name>
<sequence>MVDESVGPAAEDLVKARKLLLVPAPGHRKLSAEALRTALVDLHDFWLAAHAGLAGIGGAGSGTALVAVGALGRRELAPHSDLDLVLVHNGRTEVGALADRLWYPLWNSGIGLDHSVRTIGEAEKVAGQDLRVALGLLEVRHLVGDQGLSDRLAATARQAWRAGIRSRFEDLLASAEQRWQRSGEVAHRVEPDLKNGKGGLRDLNLLDALAATQLVDRPGADVRAARALLLDVRTELHRSAGKARDVIRAEDGDEIALALGLPDRFELARLLSSTGRTVAYAVDVALRTARNSLPRRGFAALGRAPWNRGPARRPLDDGVVLHGGEVALARDAVPARDPGLLLRVAASAARTGSPIAAGTLTRLADSAPELRRPWPAEARQELLSLLGSGRGLIEVVEALDRTGLWGRLFPEWGAVRDLPPRDAAHTWTVDRHLVHAVANAARLATTVSRPDLLLLATLLHDIGKGRDGDHSEVGAALATQVCERLGLWPNDVRTVAAVVRHHLLLPHTATRRDVEDPATVHRVVDTLGGDAVVLELLHALAEADSLATGPGVWTEWKGALITDLVRRCRTAMAGEPLEGPGPLPADQAELAAAAVTSGKPHVVITPSGQTATVTVLAPDRIGLMSQATGVLALNSLEVHAAEISAHSGAGVETFTVSPRFGTLPDAALLREQLVKVLDGSLSLADRLAAKERDYGGPPEEIAPPRVLWFDDEATGAVVMELRATDRIGLLHRVAAALEQCEVDIRWARVATLGGTVVDAFSLTTSDDGLAERGSPVRRRIEKAVLAAAR</sequence>
<dbReference type="Gene3D" id="3.30.460.10">
    <property type="entry name" value="Beta Polymerase, domain 2"/>
    <property type="match status" value="1"/>
</dbReference>
<evidence type="ECO:0000256" key="4">
    <source>
        <dbReference type="ARBA" id="ARBA00022801"/>
    </source>
</evidence>
<keyword evidence="4 7" id="KW-0378">Hydrolase</keyword>
<comment type="similarity">
    <text evidence="7">Belongs to the GlnD family.</text>
</comment>
<dbReference type="InterPro" id="IPR013546">
    <property type="entry name" value="PII_UdlTrfase/GS_AdlTrfase"/>
</dbReference>
<dbReference type="InterPro" id="IPR043519">
    <property type="entry name" value="NT_sf"/>
</dbReference>
<keyword evidence="2 7" id="KW-0548">Nucleotidyltransferase</keyword>
<comment type="domain">
    <text evidence="7">Has four distinct domains: an N-terminal nucleotidyltransferase (NT) domain responsible for UTase activity, a central HD domain that encodes UR activity, and two C-terminal ACT domains that seem to have a role in glutamine sensing.</text>
</comment>
<organism evidence="10 11">
    <name type="scientific">Crossiella equi</name>
    <dbReference type="NCBI Taxonomy" id="130796"/>
    <lineage>
        <taxon>Bacteria</taxon>
        <taxon>Bacillati</taxon>
        <taxon>Actinomycetota</taxon>
        <taxon>Actinomycetes</taxon>
        <taxon>Pseudonocardiales</taxon>
        <taxon>Pseudonocardiaceae</taxon>
        <taxon>Crossiella</taxon>
    </lineage>
</organism>
<dbReference type="GO" id="GO:0008773">
    <property type="term" value="F:[protein-PII] uridylyltransferase activity"/>
    <property type="evidence" value="ECO:0007669"/>
    <property type="project" value="UniProtKB-EC"/>
</dbReference>
<keyword evidence="1 7" id="KW-0808">Transferase</keyword>
<dbReference type="Proteomes" id="UP001519363">
    <property type="component" value="Unassembled WGS sequence"/>
</dbReference>
<evidence type="ECO:0000313" key="11">
    <source>
        <dbReference type="Proteomes" id="UP001519363"/>
    </source>
</evidence>
<evidence type="ECO:0000256" key="5">
    <source>
        <dbReference type="ARBA" id="ARBA00022842"/>
    </source>
</evidence>